<dbReference type="AlphaFoldDB" id="A0A2U1QCM4"/>
<dbReference type="Pfam" id="PF00561">
    <property type="entry name" value="Abhydrolase_1"/>
    <property type="match status" value="1"/>
</dbReference>
<evidence type="ECO:0000256" key="1">
    <source>
        <dbReference type="SAM" id="MobiDB-lite"/>
    </source>
</evidence>
<dbReference type="InterPro" id="IPR050471">
    <property type="entry name" value="AB_hydrolase"/>
</dbReference>
<dbReference type="GO" id="GO:0016787">
    <property type="term" value="F:hydrolase activity"/>
    <property type="evidence" value="ECO:0007669"/>
    <property type="project" value="UniProtKB-KW"/>
</dbReference>
<dbReference type="SUPFAM" id="SSF53474">
    <property type="entry name" value="alpha/beta-Hydrolases"/>
    <property type="match status" value="1"/>
</dbReference>
<keyword evidence="3" id="KW-0378">Hydrolase</keyword>
<dbReference type="EMBL" id="PKPP01000222">
    <property type="protein sequence ID" value="PWA95722.1"/>
    <property type="molecule type" value="Genomic_DNA"/>
</dbReference>
<sequence>MGRSSVPKNKSDYTTKIMAADAISLMDHLGWNKAHVFGHSMGGMIACKLAATYPNRVLSLALLNVTGGGYECFPKIDGLTLSIAMRFLRAKTPEQRAAVDLDTHYSQEYLEEYVGLKTRRDILYQDYVKGISASGMQSNHGFDGQINACWTHKVSKTELQVIHEEGFLISIIHGRHDVIAQMSHAQRLAEKLYPLARMVELPGGHLVSHERTKEVNEALLDLIRASETKTSPYDWTNLSPNSSSCWTTSWSSSSRSNSETESSNPATNDGNAGKLRLIMLYVFGLFVVAFEYIKRGLIRLNPIRVGPTLT</sequence>
<name>A0A2U1QCM4_ARTAN</name>
<organism evidence="3 4">
    <name type="scientific">Artemisia annua</name>
    <name type="common">Sweet wormwood</name>
    <dbReference type="NCBI Taxonomy" id="35608"/>
    <lineage>
        <taxon>Eukaryota</taxon>
        <taxon>Viridiplantae</taxon>
        <taxon>Streptophyta</taxon>
        <taxon>Embryophyta</taxon>
        <taxon>Tracheophyta</taxon>
        <taxon>Spermatophyta</taxon>
        <taxon>Magnoliopsida</taxon>
        <taxon>eudicotyledons</taxon>
        <taxon>Gunneridae</taxon>
        <taxon>Pentapetalae</taxon>
        <taxon>asterids</taxon>
        <taxon>campanulids</taxon>
        <taxon>Asterales</taxon>
        <taxon>Asteraceae</taxon>
        <taxon>Asteroideae</taxon>
        <taxon>Anthemideae</taxon>
        <taxon>Artemisiinae</taxon>
        <taxon>Artemisia</taxon>
    </lineage>
</organism>
<evidence type="ECO:0000313" key="3">
    <source>
        <dbReference type="EMBL" id="PWA95722.1"/>
    </source>
</evidence>
<dbReference type="Gene3D" id="3.40.50.1820">
    <property type="entry name" value="alpha/beta hydrolase"/>
    <property type="match status" value="1"/>
</dbReference>
<accession>A0A2U1QCM4</accession>
<dbReference type="InterPro" id="IPR000073">
    <property type="entry name" value="AB_hydrolase_1"/>
</dbReference>
<dbReference type="OrthoDB" id="19657at2759"/>
<proteinExistence type="predicted"/>
<dbReference type="STRING" id="35608.A0A2U1QCM4"/>
<feature type="domain" description="AB hydrolase-1" evidence="2">
    <location>
        <begin position="2"/>
        <end position="211"/>
    </location>
</feature>
<dbReference type="InterPro" id="IPR029058">
    <property type="entry name" value="AB_hydrolase_fold"/>
</dbReference>
<dbReference type="PANTHER" id="PTHR43433:SF5">
    <property type="entry name" value="AB HYDROLASE-1 DOMAIN-CONTAINING PROTEIN"/>
    <property type="match status" value="1"/>
</dbReference>
<reference evidence="3 4" key="1">
    <citation type="journal article" date="2018" name="Mol. Plant">
        <title>The genome of Artemisia annua provides insight into the evolution of Asteraceae family and artemisinin biosynthesis.</title>
        <authorList>
            <person name="Shen Q."/>
            <person name="Zhang L."/>
            <person name="Liao Z."/>
            <person name="Wang S."/>
            <person name="Yan T."/>
            <person name="Shi P."/>
            <person name="Liu M."/>
            <person name="Fu X."/>
            <person name="Pan Q."/>
            <person name="Wang Y."/>
            <person name="Lv Z."/>
            <person name="Lu X."/>
            <person name="Zhang F."/>
            <person name="Jiang W."/>
            <person name="Ma Y."/>
            <person name="Chen M."/>
            <person name="Hao X."/>
            <person name="Li L."/>
            <person name="Tang Y."/>
            <person name="Lv G."/>
            <person name="Zhou Y."/>
            <person name="Sun X."/>
            <person name="Brodelius P.E."/>
            <person name="Rose J.K.C."/>
            <person name="Tang K."/>
        </authorList>
    </citation>
    <scope>NUCLEOTIDE SEQUENCE [LARGE SCALE GENOMIC DNA]</scope>
    <source>
        <strain evidence="4">cv. Huhao1</strain>
        <tissue evidence="3">Leaf</tissue>
    </source>
</reference>
<gene>
    <name evidence="3" type="ORF">CTI12_AA047220</name>
</gene>
<comment type="caution">
    <text evidence="3">The sequence shown here is derived from an EMBL/GenBank/DDBJ whole genome shotgun (WGS) entry which is preliminary data.</text>
</comment>
<evidence type="ECO:0000259" key="2">
    <source>
        <dbReference type="Pfam" id="PF00561"/>
    </source>
</evidence>
<feature type="compositionally biased region" description="Low complexity" evidence="1">
    <location>
        <begin position="241"/>
        <end position="265"/>
    </location>
</feature>
<feature type="region of interest" description="Disordered" evidence="1">
    <location>
        <begin position="241"/>
        <end position="269"/>
    </location>
</feature>
<evidence type="ECO:0000313" key="4">
    <source>
        <dbReference type="Proteomes" id="UP000245207"/>
    </source>
</evidence>
<dbReference type="Proteomes" id="UP000245207">
    <property type="component" value="Unassembled WGS sequence"/>
</dbReference>
<protein>
    <submittedName>
        <fullName evidence="3">Alpha/beta hydrolase fold-1</fullName>
    </submittedName>
</protein>
<keyword evidence="4" id="KW-1185">Reference proteome</keyword>
<dbReference type="PANTHER" id="PTHR43433">
    <property type="entry name" value="HYDROLASE, ALPHA/BETA FOLD FAMILY PROTEIN"/>
    <property type="match status" value="1"/>
</dbReference>